<name>A0A8H7RKC9_9FUNG</name>
<dbReference type="EMBL" id="JAEPRC010000058">
    <property type="protein sequence ID" value="KAG2212010.1"/>
    <property type="molecule type" value="Genomic_DNA"/>
</dbReference>
<dbReference type="OrthoDB" id="2264724at2759"/>
<evidence type="ECO:0000313" key="3">
    <source>
        <dbReference type="Proteomes" id="UP000650833"/>
    </source>
</evidence>
<keyword evidence="1" id="KW-0812">Transmembrane</keyword>
<gene>
    <name evidence="2" type="ORF">INT46_001270</name>
</gene>
<dbReference type="Proteomes" id="UP000650833">
    <property type="component" value="Unassembled WGS sequence"/>
</dbReference>
<feature type="transmembrane region" description="Helical" evidence="1">
    <location>
        <begin position="199"/>
        <end position="218"/>
    </location>
</feature>
<evidence type="ECO:0000256" key="1">
    <source>
        <dbReference type="SAM" id="Phobius"/>
    </source>
</evidence>
<accession>A0A8H7RKC9</accession>
<proteinExistence type="predicted"/>
<dbReference type="AlphaFoldDB" id="A0A8H7RKC9"/>
<keyword evidence="3" id="KW-1185">Reference proteome</keyword>
<comment type="caution">
    <text evidence="2">The sequence shown here is derived from an EMBL/GenBank/DDBJ whole genome shotgun (WGS) entry which is preliminary data.</text>
</comment>
<keyword evidence="1" id="KW-0472">Membrane</keyword>
<sequence length="222" mass="25019">MVNLNRKTESIDTRFRSRVCSNERSFCSGTSGQDSLIMFIGDRETCVGSTLKGHLRYGGRWKPKLHAVSSLVKFTNEHKASQTCMYCFSPIMHPLKNIKIKGKTISKTINRAFLCLNSRCVSAKNHRTVQSSDKTSALAIAVSGLSYMIFNETLPVFNPYTSQPNTRIFLRPLLSVKETEIGTAAMLLYRLIEFGKYRLIVLLHLPNIVIIILARFKISNPA</sequence>
<reference evidence="2" key="1">
    <citation type="submission" date="2020-12" db="EMBL/GenBank/DDBJ databases">
        <title>Metabolic potential, ecology and presence of endohyphal bacteria is reflected in genomic diversity of Mucoromycotina.</title>
        <authorList>
            <person name="Muszewska A."/>
            <person name="Okrasinska A."/>
            <person name="Steczkiewicz K."/>
            <person name="Drgas O."/>
            <person name="Orlowska M."/>
            <person name="Perlinska-Lenart U."/>
            <person name="Aleksandrzak-Piekarczyk T."/>
            <person name="Szatraj K."/>
            <person name="Zielenkiewicz U."/>
            <person name="Pilsyk S."/>
            <person name="Malc E."/>
            <person name="Mieczkowski P."/>
            <person name="Kruszewska J.S."/>
            <person name="Biernat P."/>
            <person name="Pawlowska J."/>
        </authorList>
    </citation>
    <scope>NUCLEOTIDE SEQUENCE</scope>
    <source>
        <strain evidence="2">CBS 226.32</strain>
    </source>
</reference>
<protein>
    <submittedName>
        <fullName evidence="2">Uncharacterized protein</fullName>
    </submittedName>
</protein>
<keyword evidence="1" id="KW-1133">Transmembrane helix</keyword>
<evidence type="ECO:0000313" key="2">
    <source>
        <dbReference type="EMBL" id="KAG2212010.1"/>
    </source>
</evidence>
<organism evidence="2 3">
    <name type="scientific">Mucor plumbeus</name>
    <dbReference type="NCBI Taxonomy" id="97098"/>
    <lineage>
        <taxon>Eukaryota</taxon>
        <taxon>Fungi</taxon>
        <taxon>Fungi incertae sedis</taxon>
        <taxon>Mucoromycota</taxon>
        <taxon>Mucoromycotina</taxon>
        <taxon>Mucoromycetes</taxon>
        <taxon>Mucorales</taxon>
        <taxon>Mucorineae</taxon>
        <taxon>Mucoraceae</taxon>
        <taxon>Mucor</taxon>
    </lineage>
</organism>